<evidence type="ECO:0000256" key="4">
    <source>
        <dbReference type="ARBA" id="ARBA00022833"/>
    </source>
</evidence>
<dbReference type="Pfam" id="PF00628">
    <property type="entry name" value="PHD"/>
    <property type="match status" value="1"/>
</dbReference>
<evidence type="ECO:0000259" key="7">
    <source>
        <dbReference type="PROSITE" id="PS50016"/>
    </source>
</evidence>
<keyword evidence="2" id="KW-0479">Metal-binding</keyword>
<gene>
    <name evidence="8" type="ORF">CXB51_028774</name>
</gene>
<dbReference type="InterPro" id="IPR013083">
    <property type="entry name" value="Znf_RING/FYVE/PHD"/>
</dbReference>
<dbReference type="PROSITE" id="PS50016">
    <property type="entry name" value="ZF_PHD_2"/>
    <property type="match status" value="1"/>
</dbReference>
<dbReference type="FunFam" id="3.30.40.10:FF:000465">
    <property type="entry name" value="Increased DNA methylation 1"/>
    <property type="match status" value="1"/>
</dbReference>
<feature type="domain" description="PHD-type" evidence="7">
    <location>
        <begin position="87"/>
        <end position="132"/>
    </location>
</feature>
<dbReference type="AlphaFoldDB" id="A0A8J5YF23"/>
<proteinExistence type="predicted"/>
<dbReference type="InterPro" id="IPR011011">
    <property type="entry name" value="Znf_FYVE_PHD"/>
</dbReference>
<evidence type="ECO:0000313" key="9">
    <source>
        <dbReference type="Proteomes" id="UP000701853"/>
    </source>
</evidence>
<keyword evidence="3 6" id="KW-0863">Zinc-finger</keyword>
<name>A0A8J5YF23_9ROSI</name>
<dbReference type="GO" id="GO:0005634">
    <property type="term" value="C:nucleus"/>
    <property type="evidence" value="ECO:0007669"/>
    <property type="project" value="UniProtKB-SubCell"/>
</dbReference>
<dbReference type="PANTHER" id="PTHR46508:SF3">
    <property type="entry name" value="ACYL-COA N-ACYLTRANSFERASE WITH RING_FYVE_PHD-TYPE ZINC FINGER PROTEIN"/>
    <property type="match status" value="1"/>
</dbReference>
<dbReference type="Pfam" id="PF16135">
    <property type="entry name" value="TDBD"/>
    <property type="match status" value="1"/>
</dbReference>
<comment type="caution">
    <text evidence="8">The sequence shown here is derived from an EMBL/GenBank/DDBJ whole genome shotgun (WGS) entry which is preliminary data.</text>
</comment>
<dbReference type="InterPro" id="IPR019787">
    <property type="entry name" value="Znf_PHD-finger"/>
</dbReference>
<dbReference type="SMART" id="SM00249">
    <property type="entry name" value="PHD"/>
    <property type="match status" value="1"/>
</dbReference>
<keyword evidence="9" id="KW-1185">Reference proteome</keyword>
<evidence type="ECO:0000256" key="3">
    <source>
        <dbReference type="ARBA" id="ARBA00022771"/>
    </source>
</evidence>
<dbReference type="GO" id="GO:0008270">
    <property type="term" value="F:zinc ion binding"/>
    <property type="evidence" value="ECO:0007669"/>
    <property type="project" value="UniProtKB-KW"/>
</dbReference>
<evidence type="ECO:0000256" key="1">
    <source>
        <dbReference type="ARBA" id="ARBA00004123"/>
    </source>
</evidence>
<protein>
    <recommendedName>
        <fullName evidence="7">PHD-type domain-containing protein</fullName>
    </recommendedName>
</protein>
<evidence type="ECO:0000256" key="5">
    <source>
        <dbReference type="ARBA" id="ARBA00023242"/>
    </source>
</evidence>
<accession>A0A8J5YF23</accession>
<dbReference type="Gene3D" id="3.30.40.10">
    <property type="entry name" value="Zinc/RING finger domain, C3HC4 (zinc finger)"/>
    <property type="match status" value="1"/>
</dbReference>
<dbReference type="OrthoDB" id="429143at2759"/>
<sequence>MNRRRTKVMLEGWITRDGIHCGYCSKILTVSKFEIHAGSKLRQPFQNIYLDSGVSLLQCQIDAWNRQVESEQIGFHSVDVNGDDPNDDTCGICGDGGDLICCDSCPSTFHQSCLNIEFLPAGDWHCPNCICKFCSNGSCIAQEDEITDCAFLTCSLFEKRYHKSCIKVKDEIHIDSNSLVLPFCGQTCREVICFSSVGMLNILIRCKPRKWGKNYPRSNHTLYMSSLIDVKPILHHIAKKSYVCHKETQFMCLQLLVQLKLPFNLRSNIWYYRAPKLIFGATKYTTAINICSRYMFCC</sequence>
<dbReference type="SUPFAM" id="SSF57903">
    <property type="entry name" value="FYVE/PHD zinc finger"/>
    <property type="match status" value="1"/>
</dbReference>
<dbReference type="PANTHER" id="PTHR46508">
    <property type="entry name" value="PHD FINGER FAMILY PROTEIN"/>
    <property type="match status" value="1"/>
</dbReference>
<dbReference type="InterPro" id="IPR032308">
    <property type="entry name" value="TDBD"/>
</dbReference>
<evidence type="ECO:0000313" key="8">
    <source>
        <dbReference type="EMBL" id="KAG8478816.1"/>
    </source>
</evidence>
<dbReference type="InterPro" id="IPR001965">
    <property type="entry name" value="Znf_PHD"/>
</dbReference>
<evidence type="ECO:0000256" key="6">
    <source>
        <dbReference type="PROSITE-ProRule" id="PRU00146"/>
    </source>
</evidence>
<evidence type="ECO:0000256" key="2">
    <source>
        <dbReference type="ARBA" id="ARBA00022723"/>
    </source>
</evidence>
<dbReference type="PROSITE" id="PS01359">
    <property type="entry name" value="ZF_PHD_1"/>
    <property type="match status" value="1"/>
</dbReference>
<comment type="subcellular location">
    <subcellularLocation>
        <location evidence="1">Nucleus</location>
    </subcellularLocation>
</comment>
<dbReference type="InterPro" id="IPR019786">
    <property type="entry name" value="Zinc_finger_PHD-type_CS"/>
</dbReference>
<dbReference type="Proteomes" id="UP000701853">
    <property type="component" value="Chromosome 11"/>
</dbReference>
<keyword evidence="5" id="KW-0539">Nucleus</keyword>
<keyword evidence="4" id="KW-0862">Zinc</keyword>
<reference evidence="8 9" key="1">
    <citation type="journal article" date="2021" name="bioRxiv">
        <title>The Gossypium anomalum genome as a resource for cotton improvement and evolutionary analysis of hybrid incompatibility.</title>
        <authorList>
            <person name="Grover C.E."/>
            <person name="Yuan D."/>
            <person name="Arick M.A."/>
            <person name="Miller E.R."/>
            <person name="Hu G."/>
            <person name="Peterson D.G."/>
            <person name="Wendel J.F."/>
            <person name="Udall J.A."/>
        </authorList>
    </citation>
    <scope>NUCLEOTIDE SEQUENCE [LARGE SCALE GENOMIC DNA]</scope>
    <source>
        <strain evidence="8">JFW-Udall</strain>
        <tissue evidence="8">Leaf</tissue>
    </source>
</reference>
<dbReference type="EMBL" id="JAHUZN010000011">
    <property type="protein sequence ID" value="KAG8478816.1"/>
    <property type="molecule type" value="Genomic_DNA"/>
</dbReference>
<organism evidence="8 9">
    <name type="scientific">Gossypium anomalum</name>
    <dbReference type="NCBI Taxonomy" id="47600"/>
    <lineage>
        <taxon>Eukaryota</taxon>
        <taxon>Viridiplantae</taxon>
        <taxon>Streptophyta</taxon>
        <taxon>Embryophyta</taxon>
        <taxon>Tracheophyta</taxon>
        <taxon>Spermatophyta</taxon>
        <taxon>Magnoliopsida</taxon>
        <taxon>eudicotyledons</taxon>
        <taxon>Gunneridae</taxon>
        <taxon>Pentapetalae</taxon>
        <taxon>rosids</taxon>
        <taxon>malvids</taxon>
        <taxon>Malvales</taxon>
        <taxon>Malvaceae</taxon>
        <taxon>Malvoideae</taxon>
        <taxon>Gossypium</taxon>
    </lineage>
</organism>